<proteinExistence type="predicted"/>
<accession>A0AB37Z0T4</accession>
<sequence>MITDTYMMAGNMAYSESQI</sequence>
<organism evidence="1 2">
    <name type="scientific">Bacillus wiedmannii</name>
    <dbReference type="NCBI Taxonomy" id="1890302"/>
    <lineage>
        <taxon>Bacteria</taxon>
        <taxon>Bacillati</taxon>
        <taxon>Bacillota</taxon>
        <taxon>Bacilli</taxon>
        <taxon>Bacillales</taxon>
        <taxon>Bacillaceae</taxon>
        <taxon>Bacillus</taxon>
        <taxon>Bacillus cereus group</taxon>
    </lineage>
</organism>
<dbReference type="AlphaFoldDB" id="A0AB37Z0T4"/>
<dbReference type="EMBL" id="FMBG01000023">
    <property type="protein sequence ID" value="SCC67144.1"/>
    <property type="molecule type" value="Genomic_DNA"/>
</dbReference>
<gene>
    <name evidence="1" type="ORF">BC10311_05891</name>
</gene>
<name>A0AB37Z0T4_9BACI</name>
<evidence type="ECO:0000313" key="2">
    <source>
        <dbReference type="Proteomes" id="UP000195728"/>
    </source>
</evidence>
<dbReference type="Proteomes" id="UP000195728">
    <property type="component" value="Unassembled WGS sequence"/>
</dbReference>
<comment type="caution">
    <text evidence="1">The sequence shown here is derived from an EMBL/GenBank/DDBJ whole genome shotgun (WGS) entry which is preliminary data.</text>
</comment>
<protein>
    <submittedName>
        <fullName evidence="1">Uncharacterized protein</fullName>
    </submittedName>
</protein>
<reference evidence="1 2" key="1">
    <citation type="submission" date="2016-08" db="EMBL/GenBank/DDBJ databases">
        <authorList>
            <person name="Loux V."/>
            <person name="Rue O."/>
        </authorList>
    </citation>
    <scope>NUCLEOTIDE SEQUENCE [LARGE SCALE GENOMIC DNA]</scope>
    <source>
        <strain evidence="1 2">WSBC_10311</strain>
    </source>
</reference>
<evidence type="ECO:0000313" key="1">
    <source>
        <dbReference type="EMBL" id="SCC67144.1"/>
    </source>
</evidence>